<dbReference type="Proteomes" id="UP000466794">
    <property type="component" value="Unassembled WGS sequence"/>
</dbReference>
<gene>
    <name evidence="2" type="ORF">GPX89_26670</name>
</gene>
<accession>A0A7K1V2J3</accession>
<keyword evidence="1" id="KW-0472">Membrane</keyword>
<keyword evidence="1" id="KW-1133">Transmembrane helix</keyword>
<organism evidence="2 3">
    <name type="scientific">Nocardia terrae</name>
    <dbReference type="NCBI Taxonomy" id="2675851"/>
    <lineage>
        <taxon>Bacteria</taxon>
        <taxon>Bacillati</taxon>
        <taxon>Actinomycetota</taxon>
        <taxon>Actinomycetes</taxon>
        <taxon>Mycobacteriales</taxon>
        <taxon>Nocardiaceae</taxon>
        <taxon>Nocardia</taxon>
    </lineage>
</organism>
<protein>
    <submittedName>
        <fullName evidence="2">Uncharacterized protein</fullName>
    </submittedName>
</protein>
<feature type="transmembrane region" description="Helical" evidence="1">
    <location>
        <begin position="15"/>
        <end position="34"/>
    </location>
</feature>
<reference evidence="2 3" key="1">
    <citation type="submission" date="2019-12" db="EMBL/GenBank/DDBJ databases">
        <title>Nocardia sp. nov. ET3-3 isolated from soil.</title>
        <authorList>
            <person name="Kanchanasin P."/>
            <person name="Tanasupawat S."/>
            <person name="Yuki M."/>
            <person name="Kudo T."/>
        </authorList>
    </citation>
    <scope>NUCLEOTIDE SEQUENCE [LARGE SCALE GENOMIC DNA]</scope>
    <source>
        <strain evidence="2 3">ET3-3</strain>
    </source>
</reference>
<evidence type="ECO:0000313" key="3">
    <source>
        <dbReference type="Proteomes" id="UP000466794"/>
    </source>
</evidence>
<dbReference type="RefSeq" id="WP_157390386.1">
    <property type="nucleotide sequence ID" value="NZ_WRPP01000005.1"/>
</dbReference>
<sequence length="246" mass="27891">MSNPQPIFDALDAHIVPVFALSGLAMLGNYIWFFAALKVAKAHRTYPIPVFLTFFWFAHDSSFVARYDTWFNHFDHWFPKLFWVLLIVTVAFEIAFIVQTLKYAKDELAPTLSVWQYRVGLLGGCAAMFVAWTWLKQSMDDPIYLGIFALTVLSYPGIAIMSVLRRGNRRGMSLSMCGGFLMMTVCYFAASTLFFGRDFQTWTYILVGFTSLAMALVMTWLVWRAPEYAAIERDGAVASMAGVTPL</sequence>
<evidence type="ECO:0000313" key="2">
    <source>
        <dbReference type="EMBL" id="MVU80825.1"/>
    </source>
</evidence>
<feature type="transmembrane region" description="Helical" evidence="1">
    <location>
        <begin position="77"/>
        <end position="98"/>
    </location>
</feature>
<keyword evidence="1" id="KW-0812">Transmembrane</keyword>
<evidence type="ECO:0000256" key="1">
    <source>
        <dbReference type="SAM" id="Phobius"/>
    </source>
</evidence>
<keyword evidence="3" id="KW-1185">Reference proteome</keyword>
<name>A0A7K1V2J3_9NOCA</name>
<dbReference type="EMBL" id="WRPP01000005">
    <property type="protein sequence ID" value="MVU80825.1"/>
    <property type="molecule type" value="Genomic_DNA"/>
</dbReference>
<feature type="transmembrane region" description="Helical" evidence="1">
    <location>
        <begin position="176"/>
        <end position="196"/>
    </location>
</feature>
<dbReference type="AlphaFoldDB" id="A0A7K1V2J3"/>
<feature type="transmembrane region" description="Helical" evidence="1">
    <location>
        <begin position="46"/>
        <end position="65"/>
    </location>
</feature>
<feature type="transmembrane region" description="Helical" evidence="1">
    <location>
        <begin position="202"/>
        <end position="223"/>
    </location>
</feature>
<feature type="transmembrane region" description="Helical" evidence="1">
    <location>
        <begin position="119"/>
        <end position="137"/>
    </location>
</feature>
<comment type="caution">
    <text evidence="2">The sequence shown here is derived from an EMBL/GenBank/DDBJ whole genome shotgun (WGS) entry which is preliminary data.</text>
</comment>
<feature type="transmembrane region" description="Helical" evidence="1">
    <location>
        <begin position="143"/>
        <end position="164"/>
    </location>
</feature>
<proteinExistence type="predicted"/>